<keyword evidence="1" id="KW-1133">Transmembrane helix</keyword>
<accession>A0AAD2FCC8</accession>
<evidence type="ECO:0000256" key="1">
    <source>
        <dbReference type="SAM" id="Phobius"/>
    </source>
</evidence>
<feature type="transmembrane region" description="Helical" evidence="1">
    <location>
        <begin position="196"/>
        <end position="219"/>
    </location>
</feature>
<gene>
    <name evidence="2" type="ORF">CYCCA115_LOCUS2218</name>
</gene>
<keyword evidence="1" id="KW-0812">Transmembrane</keyword>
<feature type="transmembrane region" description="Helical" evidence="1">
    <location>
        <begin position="131"/>
        <end position="156"/>
    </location>
</feature>
<name>A0AAD2FCC8_9STRA</name>
<evidence type="ECO:0008006" key="4">
    <source>
        <dbReference type="Google" id="ProtNLM"/>
    </source>
</evidence>
<dbReference type="Proteomes" id="UP001295423">
    <property type="component" value="Unassembled WGS sequence"/>
</dbReference>
<sequence length="367" mass="40233">MDLETAKRFFNEHTEMLAVATSSVIVGAFIWYQTSDTYEADWVQACKDPTNGNMEQWLQDHPGMVSYAEDFEFGAFSGMVCRQTQLYYQLNEYNASAIAMMLSATTSMPLLMAMLLEAGRGDAGGALKMPLIFWILSQEFGLAVVFPLLWLPLYCAYKGEPKSAINPLRVYASLPLVLPQLVLTILIFYLNPGSSGWSNCVGLLAGPIFSGCSMLLSLIGDPSTEETKEKKEIATTSRRLMALMYGAAGLLSVATWLWLLFFMIIPAFGWSSIQGVCDELWTNAPTKLSYKSLELLALWFSGLVYIGVQSGSPQAVIEAMSISAVFGPGAGLCSALAGVAVSEDMEAIEEAKRREQDKKSKKKGKKE</sequence>
<feature type="transmembrane region" description="Helical" evidence="1">
    <location>
        <begin position="168"/>
        <end position="190"/>
    </location>
</feature>
<keyword evidence="1" id="KW-0472">Membrane</keyword>
<keyword evidence="3" id="KW-1185">Reference proteome</keyword>
<reference evidence="2" key="1">
    <citation type="submission" date="2023-08" db="EMBL/GenBank/DDBJ databases">
        <authorList>
            <person name="Audoor S."/>
            <person name="Bilcke G."/>
        </authorList>
    </citation>
    <scope>NUCLEOTIDE SEQUENCE</scope>
</reference>
<dbReference type="AlphaFoldDB" id="A0AAD2FCC8"/>
<feature type="transmembrane region" description="Helical" evidence="1">
    <location>
        <begin position="240"/>
        <end position="268"/>
    </location>
</feature>
<feature type="transmembrane region" description="Helical" evidence="1">
    <location>
        <begin position="95"/>
        <end position="116"/>
    </location>
</feature>
<protein>
    <recommendedName>
        <fullName evidence="4">Transmembrane protein</fullName>
    </recommendedName>
</protein>
<organism evidence="2 3">
    <name type="scientific">Cylindrotheca closterium</name>
    <dbReference type="NCBI Taxonomy" id="2856"/>
    <lineage>
        <taxon>Eukaryota</taxon>
        <taxon>Sar</taxon>
        <taxon>Stramenopiles</taxon>
        <taxon>Ochrophyta</taxon>
        <taxon>Bacillariophyta</taxon>
        <taxon>Bacillariophyceae</taxon>
        <taxon>Bacillariophycidae</taxon>
        <taxon>Bacillariales</taxon>
        <taxon>Bacillariaceae</taxon>
        <taxon>Cylindrotheca</taxon>
    </lineage>
</organism>
<evidence type="ECO:0000313" key="3">
    <source>
        <dbReference type="Proteomes" id="UP001295423"/>
    </source>
</evidence>
<comment type="caution">
    <text evidence="2">The sequence shown here is derived from an EMBL/GenBank/DDBJ whole genome shotgun (WGS) entry which is preliminary data.</text>
</comment>
<evidence type="ECO:0000313" key="2">
    <source>
        <dbReference type="EMBL" id="CAJ1931059.1"/>
    </source>
</evidence>
<dbReference type="EMBL" id="CAKOGP040000122">
    <property type="protein sequence ID" value="CAJ1931059.1"/>
    <property type="molecule type" value="Genomic_DNA"/>
</dbReference>
<proteinExistence type="predicted"/>